<feature type="region of interest" description="Disordered" evidence="1">
    <location>
        <begin position="65"/>
        <end position="109"/>
    </location>
</feature>
<dbReference type="EMBL" id="ADVR01000106">
    <property type="protein sequence ID" value="EFO79693.1"/>
    <property type="molecule type" value="Genomic_DNA"/>
</dbReference>
<comment type="caution">
    <text evidence="2">The sequence shown here is derived from an EMBL/GenBank/DDBJ whole genome shotgun (WGS) entry which is preliminary data.</text>
</comment>
<gene>
    <name evidence="2" type="ORF">OSCT_2378</name>
</gene>
<dbReference type="AlphaFoldDB" id="E1IGC7"/>
<organism evidence="2 3">
    <name type="scientific">Oscillochloris trichoides DG-6</name>
    <dbReference type="NCBI Taxonomy" id="765420"/>
    <lineage>
        <taxon>Bacteria</taxon>
        <taxon>Bacillati</taxon>
        <taxon>Chloroflexota</taxon>
        <taxon>Chloroflexia</taxon>
        <taxon>Chloroflexales</taxon>
        <taxon>Chloroflexineae</taxon>
        <taxon>Oscillochloridaceae</taxon>
        <taxon>Oscillochloris</taxon>
    </lineage>
</organism>
<evidence type="ECO:0000256" key="1">
    <source>
        <dbReference type="SAM" id="MobiDB-lite"/>
    </source>
</evidence>
<sequence>MQPFKSSGSDDVAPQNRPVTQGMMTPFPGQTKKLQRYRAPQNRPVTQGMMTRQGFAWRDGRCVRTTKPPRYAGDDDTNTSQDCPLCNSLSTTKPPRYAGDDDRAVTKQQ</sequence>
<accession>E1IGC7</accession>
<feature type="compositionally biased region" description="Polar residues" evidence="1">
    <location>
        <begin position="78"/>
        <end position="93"/>
    </location>
</feature>
<dbReference type="Proteomes" id="UP000054010">
    <property type="component" value="Unassembled WGS sequence"/>
</dbReference>
<name>E1IGC7_9CHLR</name>
<reference evidence="2 3" key="1">
    <citation type="journal article" date="2011" name="J. Bacteriol.">
        <title>Draft genome sequence of the anoxygenic filamentous phototrophic bacterium Oscillochloris trichoides subsp. DG-6.</title>
        <authorList>
            <person name="Kuznetsov B.B."/>
            <person name="Ivanovsky R.N."/>
            <person name="Keppen O.I."/>
            <person name="Sukhacheva M.V."/>
            <person name="Bumazhkin B.K."/>
            <person name="Patutina E.O."/>
            <person name="Beletsky A.V."/>
            <person name="Mardanov A.V."/>
            <person name="Baslerov R.V."/>
            <person name="Panteleeva A.N."/>
            <person name="Kolganova T.V."/>
            <person name="Ravin N.V."/>
            <person name="Skryabin K.G."/>
        </authorList>
    </citation>
    <scope>NUCLEOTIDE SEQUENCE [LARGE SCALE GENOMIC DNA]</scope>
    <source>
        <strain evidence="2 3">DG-6</strain>
    </source>
</reference>
<dbReference type="HOGENOM" id="CLU_2181230_0_0_0"/>
<evidence type="ECO:0000313" key="2">
    <source>
        <dbReference type="EMBL" id="EFO79693.1"/>
    </source>
</evidence>
<proteinExistence type="predicted"/>
<keyword evidence="3" id="KW-1185">Reference proteome</keyword>
<feature type="region of interest" description="Disordered" evidence="1">
    <location>
        <begin position="1"/>
        <end position="52"/>
    </location>
</feature>
<feature type="compositionally biased region" description="Basic and acidic residues" evidence="1">
    <location>
        <begin position="98"/>
        <end position="109"/>
    </location>
</feature>
<protein>
    <submittedName>
        <fullName evidence="2">Uncharacterized protein</fullName>
    </submittedName>
</protein>
<evidence type="ECO:0000313" key="3">
    <source>
        <dbReference type="Proteomes" id="UP000054010"/>
    </source>
</evidence>